<reference evidence="2 3" key="1">
    <citation type="journal article" date="2010" name="Stand. Genomic Sci.">
        <title>Complete genome sequence of Spirochaeta smaragdinae type strain (SEBR 4228).</title>
        <authorList>
            <person name="Mavromatis K."/>
            <person name="Yasawong M."/>
            <person name="Chertkov O."/>
            <person name="Lapidus A."/>
            <person name="Lucas S."/>
            <person name="Nolan M."/>
            <person name="Del Rio T.G."/>
            <person name="Tice H."/>
            <person name="Cheng J.F."/>
            <person name="Pitluck S."/>
            <person name="Liolios K."/>
            <person name="Ivanova N."/>
            <person name="Tapia R."/>
            <person name="Han C."/>
            <person name="Bruce D."/>
            <person name="Goodwin L."/>
            <person name="Pati A."/>
            <person name="Chen A."/>
            <person name="Palaniappan K."/>
            <person name="Land M."/>
            <person name="Hauser L."/>
            <person name="Chang Y.J."/>
            <person name="Jeffries C.D."/>
            <person name="Detter J.C."/>
            <person name="Rohde M."/>
            <person name="Brambilla E."/>
            <person name="Spring S."/>
            <person name="Goker M."/>
            <person name="Sikorski J."/>
            <person name="Woyke T."/>
            <person name="Bristow J."/>
            <person name="Eisen J.A."/>
            <person name="Markowitz V."/>
            <person name="Hugenholtz P."/>
            <person name="Klenk H.P."/>
            <person name="Kyrpides N.C."/>
        </authorList>
    </citation>
    <scope>NUCLEOTIDE SEQUENCE [LARGE SCALE GENOMIC DNA]</scope>
    <source>
        <strain evidence="3">DSM 11293 / JCM 15392 / SEBR 4228</strain>
    </source>
</reference>
<dbReference type="STRING" id="573413.Spirs_3884"/>
<proteinExistence type="predicted"/>
<feature type="transmembrane region" description="Helical" evidence="1">
    <location>
        <begin position="163"/>
        <end position="182"/>
    </location>
</feature>
<sequence length="274" mass="28518">MRDVFAMWKNTKMVVLVALSAGLYAALLIPFKGFVLIPGITEVRPGSALPVVLGLLFGPAGAWGSAIGNLIGDFFGSLGIGSISGFVGNFMFAYVPYKLWINLGLAPSGEYTPDLKSGRKVVTYVVVAILGAAACALPIAWFLDVLGMVPFAALGSIITLNNSIPSIVLGIPILLILYPRIVKWDLLWTDLMDEEDIPVAGKLSRIGAVIMVISILVGLIGGFLAAFGVGQELLYGGFGAGGDVGSAGVVLIGGIGTAGLIISSFLQNYPKKES</sequence>
<feature type="transmembrane region" description="Helical" evidence="1">
    <location>
        <begin position="203"/>
        <end position="227"/>
    </location>
</feature>
<dbReference type="Proteomes" id="UP000002318">
    <property type="component" value="Chromosome"/>
</dbReference>
<evidence type="ECO:0008006" key="4">
    <source>
        <dbReference type="Google" id="ProtNLM"/>
    </source>
</evidence>
<organism evidence="2 3">
    <name type="scientific">Sediminispirochaeta smaragdinae (strain DSM 11293 / JCM 15392 / SEBR 4228)</name>
    <name type="common">Spirochaeta smaragdinae</name>
    <dbReference type="NCBI Taxonomy" id="573413"/>
    <lineage>
        <taxon>Bacteria</taxon>
        <taxon>Pseudomonadati</taxon>
        <taxon>Spirochaetota</taxon>
        <taxon>Spirochaetia</taxon>
        <taxon>Spirochaetales</taxon>
        <taxon>Spirochaetaceae</taxon>
        <taxon>Sediminispirochaeta</taxon>
    </lineage>
</organism>
<evidence type="ECO:0000313" key="2">
    <source>
        <dbReference type="EMBL" id="ADK82969.1"/>
    </source>
</evidence>
<dbReference type="KEGG" id="ssm:Spirs_3884"/>
<dbReference type="InterPro" id="IPR010387">
    <property type="entry name" value="QueT"/>
</dbReference>
<feature type="transmembrane region" description="Helical" evidence="1">
    <location>
        <begin position="78"/>
        <end position="100"/>
    </location>
</feature>
<feature type="transmembrane region" description="Helical" evidence="1">
    <location>
        <begin position="247"/>
        <end position="266"/>
    </location>
</feature>
<dbReference type="HOGENOM" id="CLU_1045578_0_0_12"/>
<keyword evidence="1" id="KW-0472">Membrane</keyword>
<dbReference type="OrthoDB" id="1807155at2"/>
<keyword evidence="1" id="KW-0812">Transmembrane</keyword>
<gene>
    <name evidence="2" type="ordered locus">Spirs_3884</name>
</gene>
<dbReference type="AlphaFoldDB" id="E1R900"/>
<feature type="transmembrane region" description="Helical" evidence="1">
    <location>
        <begin position="13"/>
        <end position="37"/>
    </location>
</feature>
<dbReference type="Pfam" id="PF06177">
    <property type="entry name" value="QueT"/>
    <property type="match status" value="1"/>
</dbReference>
<dbReference type="eggNOG" id="COG0697">
    <property type="taxonomic scope" value="Bacteria"/>
</dbReference>
<name>E1R900_SEDSS</name>
<keyword evidence="1" id="KW-1133">Transmembrane helix</keyword>
<protein>
    <recommendedName>
        <fullName evidence="4">QueT transporter</fullName>
    </recommendedName>
</protein>
<evidence type="ECO:0000256" key="1">
    <source>
        <dbReference type="SAM" id="Phobius"/>
    </source>
</evidence>
<dbReference type="EMBL" id="CP002116">
    <property type="protein sequence ID" value="ADK82969.1"/>
    <property type="molecule type" value="Genomic_DNA"/>
</dbReference>
<dbReference type="RefSeq" id="WP_013256428.1">
    <property type="nucleotide sequence ID" value="NC_014364.1"/>
</dbReference>
<keyword evidence="3" id="KW-1185">Reference proteome</keyword>
<accession>E1R900</accession>
<evidence type="ECO:0000313" key="3">
    <source>
        <dbReference type="Proteomes" id="UP000002318"/>
    </source>
</evidence>
<feature type="transmembrane region" description="Helical" evidence="1">
    <location>
        <begin position="49"/>
        <end position="72"/>
    </location>
</feature>
<feature type="transmembrane region" description="Helical" evidence="1">
    <location>
        <begin position="121"/>
        <end position="143"/>
    </location>
</feature>